<feature type="transmembrane region" description="Helical" evidence="7">
    <location>
        <begin position="244"/>
        <end position="270"/>
    </location>
</feature>
<dbReference type="EMBL" id="VKKG01000002">
    <property type="protein sequence ID" value="TRY18674.1"/>
    <property type="molecule type" value="Genomic_DNA"/>
</dbReference>
<dbReference type="Pfam" id="PF02687">
    <property type="entry name" value="FtsX"/>
    <property type="match status" value="2"/>
</dbReference>
<dbReference type="PANTHER" id="PTHR30572">
    <property type="entry name" value="MEMBRANE COMPONENT OF TRANSPORTER-RELATED"/>
    <property type="match status" value="1"/>
</dbReference>
<accession>A0A553K1U8</accession>
<feature type="transmembrane region" description="Helical" evidence="7">
    <location>
        <begin position="718"/>
        <end position="744"/>
    </location>
</feature>
<comment type="subcellular location">
    <subcellularLocation>
        <location evidence="1">Cell membrane</location>
        <topology evidence="1">Multi-pass membrane protein</topology>
    </subcellularLocation>
</comment>
<proteinExistence type="inferred from homology"/>
<feature type="transmembrane region" description="Helical" evidence="7">
    <location>
        <begin position="298"/>
        <end position="331"/>
    </location>
</feature>
<feature type="transmembrane region" description="Helical" evidence="7">
    <location>
        <begin position="764"/>
        <end position="788"/>
    </location>
</feature>
<dbReference type="InterPro" id="IPR003838">
    <property type="entry name" value="ABC3_permease_C"/>
</dbReference>
<gene>
    <name evidence="9" type="ORF">FOJ82_06025</name>
</gene>
<comment type="similarity">
    <text evidence="6">Belongs to the ABC-4 integral membrane protein family.</text>
</comment>
<feature type="transmembrane region" description="Helical" evidence="7">
    <location>
        <begin position="464"/>
        <end position="485"/>
    </location>
</feature>
<feature type="domain" description="ABC3 transporter permease C-terminal" evidence="8">
    <location>
        <begin position="248"/>
        <end position="361"/>
    </location>
</feature>
<dbReference type="AlphaFoldDB" id="A0A553K1U8"/>
<feature type="transmembrane region" description="Helical" evidence="7">
    <location>
        <begin position="16"/>
        <end position="37"/>
    </location>
</feature>
<dbReference type="OrthoDB" id="9780560at2"/>
<evidence type="ECO:0000256" key="7">
    <source>
        <dbReference type="SAM" id="Phobius"/>
    </source>
</evidence>
<evidence type="ECO:0000256" key="4">
    <source>
        <dbReference type="ARBA" id="ARBA00022989"/>
    </source>
</evidence>
<dbReference type="InterPro" id="IPR050250">
    <property type="entry name" value="Macrolide_Exporter_MacB"/>
</dbReference>
<dbReference type="RefSeq" id="WP_143937568.1">
    <property type="nucleotide sequence ID" value="NZ_VKKG01000002.1"/>
</dbReference>
<dbReference type="GO" id="GO:0022857">
    <property type="term" value="F:transmembrane transporter activity"/>
    <property type="evidence" value="ECO:0007669"/>
    <property type="project" value="TreeGrafter"/>
</dbReference>
<evidence type="ECO:0000256" key="3">
    <source>
        <dbReference type="ARBA" id="ARBA00022692"/>
    </source>
</evidence>
<keyword evidence="3 7" id="KW-0812">Transmembrane</keyword>
<sequence length="805" mass="82916">MLRDAINEIRLHPGRFVATLLAIAISVGFIAAISTVVNTESEAIGRSNALPLSRADVVVIGQYDDAAGTIAAIEGVDGVRAAATGMTNIAMLSAGDSSVLTNLLEVPREEFRWAELAEGRWPTGATEVALSTDGLGKLGVAVGDTVNLGSTDGPEITVVGSTHDAKSLFSTTAYADVTALMGDGGANIFVVRTVDGADTAAVIDAIDEALPAALGGETPQVLTGAEARQQAVNSMTADVDIFKYLLYAFAAVALLVGMIIISNTFTILLTQRRRQIGLLRAVGASTGQVRGRLVWEALLLGIIGSVIGVAVGLGVAAIAGTVTGSMFWGLVIRPTELAVAAAVGVAATMVSVIGPALASTRVRPLEALQTVPTAAEAKRAGAVRIVLCSLLAAAGIGLVVMSRVETTWSLVWGMGAGFLISIAVLAAAPLYVAPILRGLGRVFGFAGPTVRLAAENAARNPKRAAATTVALMLAVGLVVTLQVGVASVRTSGTALINERFPVDITAAAKVELSEDFIDSVRNTDGAQTVVTVQSKPAEIDWPVRVRSTNPARSELGVPQDKAVADDEIRMYVGATDESEVTLEGVDGPITLKVRKVEGVPAEGPEVSQATFERLTGDAITSEIWVKLTDRTSATALNEVTKAIEAGGYDMLTEGGAVFAGILEQVLDVVLLVLTALLGVAVLIALVGVSNTLGLSVIERQRESALLRALGMQRASLRLMLLTEALLLAVLGTVVGIIAGVFFGWLGVSSAFLMMGDSVDIDLHLGIDVPLTLLLIAVCVAAAALASVLPGRRAANATPTEALAAE</sequence>
<keyword evidence="10" id="KW-1185">Reference proteome</keyword>
<keyword evidence="4 7" id="KW-1133">Transmembrane helix</keyword>
<name>A0A553K1U8_9ACTN</name>
<feature type="transmembrane region" description="Helical" evidence="7">
    <location>
        <begin position="410"/>
        <end position="432"/>
    </location>
</feature>
<feature type="transmembrane region" description="Helical" evidence="7">
    <location>
        <begin position="381"/>
        <end position="404"/>
    </location>
</feature>
<comment type="caution">
    <text evidence="9">The sequence shown here is derived from an EMBL/GenBank/DDBJ whole genome shotgun (WGS) entry which is preliminary data.</text>
</comment>
<reference evidence="9 10" key="1">
    <citation type="submission" date="2019-07" db="EMBL/GenBank/DDBJ databases">
        <authorList>
            <person name="Zhou L.-Y."/>
        </authorList>
    </citation>
    <scope>NUCLEOTIDE SEQUENCE [LARGE SCALE GENOMIC DNA]</scope>
    <source>
        <strain evidence="9 10">YIM 101269</strain>
    </source>
</reference>
<dbReference type="PANTHER" id="PTHR30572:SF4">
    <property type="entry name" value="ABC TRANSPORTER PERMEASE YTRF"/>
    <property type="match status" value="1"/>
</dbReference>
<evidence type="ECO:0000259" key="8">
    <source>
        <dbReference type="Pfam" id="PF02687"/>
    </source>
</evidence>
<evidence type="ECO:0000313" key="9">
    <source>
        <dbReference type="EMBL" id="TRY18674.1"/>
    </source>
</evidence>
<keyword evidence="5 7" id="KW-0472">Membrane</keyword>
<dbReference type="Proteomes" id="UP000317638">
    <property type="component" value="Unassembled WGS sequence"/>
</dbReference>
<organism evidence="9 10">
    <name type="scientific">Tessaracoccus rhinocerotis</name>
    <dbReference type="NCBI Taxonomy" id="1689449"/>
    <lineage>
        <taxon>Bacteria</taxon>
        <taxon>Bacillati</taxon>
        <taxon>Actinomycetota</taxon>
        <taxon>Actinomycetes</taxon>
        <taxon>Propionibacteriales</taxon>
        <taxon>Propionibacteriaceae</taxon>
        <taxon>Tessaracoccus</taxon>
    </lineage>
</organism>
<dbReference type="GO" id="GO:0005886">
    <property type="term" value="C:plasma membrane"/>
    <property type="evidence" value="ECO:0007669"/>
    <property type="project" value="UniProtKB-SubCell"/>
</dbReference>
<feature type="transmembrane region" description="Helical" evidence="7">
    <location>
        <begin position="337"/>
        <end position="360"/>
    </location>
</feature>
<evidence type="ECO:0000256" key="5">
    <source>
        <dbReference type="ARBA" id="ARBA00023136"/>
    </source>
</evidence>
<feature type="transmembrane region" description="Helical" evidence="7">
    <location>
        <begin position="668"/>
        <end position="697"/>
    </location>
</feature>
<evidence type="ECO:0000256" key="6">
    <source>
        <dbReference type="ARBA" id="ARBA00038076"/>
    </source>
</evidence>
<evidence type="ECO:0000256" key="2">
    <source>
        <dbReference type="ARBA" id="ARBA00022475"/>
    </source>
</evidence>
<evidence type="ECO:0000256" key="1">
    <source>
        <dbReference type="ARBA" id="ARBA00004651"/>
    </source>
</evidence>
<keyword evidence="2" id="KW-1003">Cell membrane</keyword>
<protein>
    <submittedName>
        <fullName evidence="9">FtsX-like permease family protein</fullName>
    </submittedName>
</protein>
<evidence type="ECO:0000313" key="10">
    <source>
        <dbReference type="Proteomes" id="UP000317638"/>
    </source>
</evidence>
<feature type="domain" description="ABC3 transporter permease C-terminal" evidence="8">
    <location>
        <begin position="676"/>
        <end position="798"/>
    </location>
</feature>